<dbReference type="OrthoDB" id="2284405at2759"/>
<comment type="caution">
    <text evidence="8">The sequence shown here is derived from an EMBL/GenBank/DDBJ whole genome shotgun (WGS) entry which is preliminary data.</text>
</comment>
<feature type="compositionally biased region" description="Low complexity" evidence="6">
    <location>
        <begin position="400"/>
        <end position="419"/>
    </location>
</feature>
<dbReference type="GO" id="GO:0005634">
    <property type="term" value="C:nucleus"/>
    <property type="evidence" value="ECO:0007669"/>
    <property type="project" value="UniProtKB-SubCell"/>
</dbReference>
<evidence type="ECO:0000256" key="3">
    <source>
        <dbReference type="ARBA" id="ARBA00023125"/>
    </source>
</evidence>
<dbReference type="InterPro" id="IPR036879">
    <property type="entry name" value="TF_MADSbox_sf"/>
</dbReference>
<keyword evidence="5" id="KW-0539">Nucleus</keyword>
<evidence type="ECO:0000313" key="8">
    <source>
        <dbReference type="EMBL" id="RSH79230.1"/>
    </source>
</evidence>
<feature type="domain" description="MADS-box" evidence="7">
    <location>
        <begin position="129"/>
        <end position="165"/>
    </location>
</feature>
<feature type="region of interest" description="Disordered" evidence="6">
    <location>
        <begin position="265"/>
        <end position="347"/>
    </location>
</feature>
<feature type="region of interest" description="Disordered" evidence="6">
    <location>
        <begin position="1"/>
        <end position="21"/>
    </location>
</feature>
<evidence type="ECO:0000256" key="1">
    <source>
        <dbReference type="ARBA" id="ARBA00004123"/>
    </source>
</evidence>
<keyword evidence="2" id="KW-0805">Transcription regulation</keyword>
<reference evidence="8 9" key="1">
    <citation type="submission" date="2018-11" db="EMBL/GenBank/DDBJ databases">
        <title>Genome sequence of Apiotrichum porosum DSM 27194.</title>
        <authorList>
            <person name="Aliyu H."/>
            <person name="Gorte O."/>
            <person name="Ochsenreither K."/>
        </authorList>
    </citation>
    <scope>NUCLEOTIDE SEQUENCE [LARGE SCALE GENOMIC DNA]</scope>
    <source>
        <strain evidence="8 9">DSM 27194</strain>
    </source>
</reference>
<evidence type="ECO:0000259" key="7">
    <source>
        <dbReference type="PROSITE" id="PS50066"/>
    </source>
</evidence>
<dbReference type="CDD" id="cd00266">
    <property type="entry name" value="MADS_SRF_like"/>
    <property type="match status" value="1"/>
</dbReference>
<dbReference type="Gene3D" id="3.40.1810.10">
    <property type="entry name" value="Transcription factor, MADS-box"/>
    <property type="match status" value="1"/>
</dbReference>
<dbReference type="Pfam" id="PF00319">
    <property type="entry name" value="SRF-TF"/>
    <property type="match status" value="1"/>
</dbReference>
<evidence type="ECO:0000256" key="5">
    <source>
        <dbReference type="ARBA" id="ARBA00023242"/>
    </source>
</evidence>
<keyword evidence="4" id="KW-0804">Transcription</keyword>
<name>A0A427XK37_9TREE</name>
<evidence type="ECO:0000313" key="9">
    <source>
        <dbReference type="Proteomes" id="UP000279236"/>
    </source>
</evidence>
<dbReference type="InterPro" id="IPR002100">
    <property type="entry name" value="TF_MADSbox"/>
</dbReference>
<keyword evidence="3" id="KW-0238">DNA-binding</keyword>
<dbReference type="FunFam" id="3.40.1810.10:FF:000002">
    <property type="entry name" value="Serum response factor b"/>
    <property type="match status" value="1"/>
</dbReference>
<dbReference type="PROSITE" id="PS50066">
    <property type="entry name" value="MADS_BOX_2"/>
    <property type="match status" value="1"/>
</dbReference>
<feature type="region of interest" description="Disordered" evidence="6">
    <location>
        <begin position="60"/>
        <end position="127"/>
    </location>
</feature>
<feature type="compositionally biased region" description="Basic residues" evidence="6">
    <location>
        <begin position="275"/>
        <end position="287"/>
    </location>
</feature>
<dbReference type="GO" id="GO:0000987">
    <property type="term" value="F:cis-regulatory region sequence-specific DNA binding"/>
    <property type="evidence" value="ECO:0007669"/>
    <property type="project" value="InterPro"/>
</dbReference>
<comment type="subcellular location">
    <subcellularLocation>
        <location evidence="1">Nucleus</location>
    </subcellularLocation>
</comment>
<organism evidence="8 9">
    <name type="scientific">Apiotrichum porosum</name>
    <dbReference type="NCBI Taxonomy" id="105984"/>
    <lineage>
        <taxon>Eukaryota</taxon>
        <taxon>Fungi</taxon>
        <taxon>Dikarya</taxon>
        <taxon>Basidiomycota</taxon>
        <taxon>Agaricomycotina</taxon>
        <taxon>Tremellomycetes</taxon>
        <taxon>Trichosporonales</taxon>
        <taxon>Trichosporonaceae</taxon>
        <taxon>Apiotrichum</taxon>
    </lineage>
</organism>
<keyword evidence="9" id="KW-1185">Reference proteome</keyword>
<dbReference type="Proteomes" id="UP000279236">
    <property type="component" value="Unassembled WGS sequence"/>
</dbReference>
<dbReference type="GO" id="GO:0045944">
    <property type="term" value="P:positive regulation of transcription by RNA polymerase II"/>
    <property type="evidence" value="ECO:0007669"/>
    <property type="project" value="InterPro"/>
</dbReference>
<dbReference type="SUPFAM" id="SSF55455">
    <property type="entry name" value="SRF-like"/>
    <property type="match status" value="1"/>
</dbReference>
<protein>
    <submittedName>
        <fullName evidence="8">Transcription factor of the MADS box</fullName>
    </submittedName>
</protein>
<dbReference type="SMART" id="SM00432">
    <property type="entry name" value="MADS"/>
    <property type="match status" value="1"/>
</dbReference>
<evidence type="ECO:0000256" key="2">
    <source>
        <dbReference type="ARBA" id="ARBA00023015"/>
    </source>
</evidence>
<dbReference type="PRINTS" id="PR00404">
    <property type="entry name" value="MADSDOMAIN"/>
</dbReference>
<dbReference type="GO" id="GO:0046983">
    <property type="term" value="F:protein dimerization activity"/>
    <property type="evidence" value="ECO:0007669"/>
    <property type="project" value="InterPro"/>
</dbReference>
<dbReference type="GeneID" id="39585812"/>
<evidence type="ECO:0000256" key="4">
    <source>
        <dbReference type="ARBA" id="ARBA00023163"/>
    </source>
</evidence>
<feature type="region of interest" description="Disordered" evidence="6">
    <location>
        <begin position="400"/>
        <end position="428"/>
    </location>
</feature>
<dbReference type="STRING" id="105984.A0A427XK37"/>
<dbReference type="GO" id="GO:0000981">
    <property type="term" value="F:DNA-binding transcription factor activity, RNA polymerase II-specific"/>
    <property type="evidence" value="ECO:0007669"/>
    <property type="project" value="InterPro"/>
</dbReference>
<accession>A0A427XK37</accession>
<dbReference type="InterPro" id="IPR033897">
    <property type="entry name" value="SRF-like_MADS-box"/>
</dbReference>
<evidence type="ECO:0000256" key="6">
    <source>
        <dbReference type="SAM" id="MobiDB-lite"/>
    </source>
</evidence>
<proteinExistence type="predicted"/>
<dbReference type="EMBL" id="RSCE01000010">
    <property type="protein sequence ID" value="RSH79230.1"/>
    <property type="molecule type" value="Genomic_DNA"/>
</dbReference>
<dbReference type="AlphaFoldDB" id="A0A427XK37"/>
<gene>
    <name evidence="8" type="primary">MCM1</name>
    <name evidence="8" type="ORF">EHS24_001269</name>
</gene>
<dbReference type="RefSeq" id="XP_028474377.1">
    <property type="nucleotide sequence ID" value="XM_028617070.1"/>
</dbReference>
<sequence length="428" mass="45549">MARNVSINMDGMPDYANDPDQHVDTLDMDMVADFGDGLGVDMHFGHGDDSKPLIDTELQKHSADATASSSAMPPPSTNPTVDDMFHSETGLDGGSDDDDDSPVPQAKRRRETQDVPGGFTYVDKDGGESGRRKIRIEYITDKSRRHITFSKRKAGIMKKVLLLVVSETGLVYTFTTTKLQPLVSKAEGKNLIQACLNAPDGVGPDGQPAGGPIAPTKGKNGGLSIRPHKLTAEASKAMIATAAQVAGATPDEALAHATAQAKAVASLGNGNPQNRPKKRLPSKKRTASQHSLNADMPQAAPEMIPPVPPIPEMHRQPSPSAHMLPQHGQPQPPPNPLQSPLSAGYHIPSEYQHPHPHGVPSPTYGYPPTPTGDYGATTAMPGYAYPQGPQGFLVHPGMYQGNPQAQPQPQGEPRRMMPGPDGGMRMGM</sequence>